<accession>A0A6I4W386</accession>
<protein>
    <submittedName>
        <fullName evidence="2">DUF2269 domain-containing protein</fullName>
    </submittedName>
</protein>
<dbReference type="RefSeq" id="WP_160802104.1">
    <property type="nucleotide sequence ID" value="NZ_WUUL01000009.1"/>
</dbReference>
<sequence>MITELFMGLLWTLLLIILLTVPILILGKKKVIKLNAKQKRWWVIFHVLFVMIYFTGVLAIVCLSIFAMNTTDRALINAAHFFMYIFDFYLIVPGALGSLITGVWLAIGTWGLITYYWIIVKWIGNLTTILFGSTFIGYWIHVSFQALFHKGIDPAKNIDFLANQRNILLGIFIILGILVFLTAISYLKPWGKRFVT</sequence>
<dbReference type="Proteomes" id="UP000430692">
    <property type="component" value="Unassembled WGS sequence"/>
</dbReference>
<dbReference type="AlphaFoldDB" id="A0A6I4W386"/>
<dbReference type="EMBL" id="WUUL01000009">
    <property type="protein sequence ID" value="MXQ54752.1"/>
    <property type="molecule type" value="Genomic_DNA"/>
</dbReference>
<keyword evidence="1" id="KW-0472">Membrane</keyword>
<feature type="transmembrane region" description="Helical" evidence="1">
    <location>
        <begin position="6"/>
        <end position="26"/>
    </location>
</feature>
<organism evidence="2 3">
    <name type="scientific">Shimazuella alba</name>
    <dbReference type="NCBI Taxonomy" id="2690964"/>
    <lineage>
        <taxon>Bacteria</taxon>
        <taxon>Bacillati</taxon>
        <taxon>Bacillota</taxon>
        <taxon>Bacilli</taxon>
        <taxon>Bacillales</taxon>
        <taxon>Thermoactinomycetaceae</taxon>
        <taxon>Shimazuella</taxon>
    </lineage>
</organism>
<gene>
    <name evidence="2" type="ORF">GSM42_13720</name>
</gene>
<feature type="transmembrane region" description="Helical" evidence="1">
    <location>
        <begin position="167"/>
        <end position="187"/>
    </location>
</feature>
<reference evidence="2 3" key="1">
    <citation type="submission" date="2019-12" db="EMBL/GenBank/DDBJ databases">
        <title>Whole-genome analyses of novel actinobacteria.</title>
        <authorList>
            <person name="Sahin N."/>
            <person name="Saygin H."/>
        </authorList>
    </citation>
    <scope>NUCLEOTIDE SEQUENCE [LARGE SCALE GENOMIC DNA]</scope>
    <source>
        <strain evidence="2 3">KC615</strain>
    </source>
</reference>
<feature type="transmembrane region" description="Helical" evidence="1">
    <location>
        <begin position="47"/>
        <end position="68"/>
    </location>
</feature>
<name>A0A6I4W386_9BACL</name>
<proteinExistence type="predicted"/>
<feature type="transmembrane region" description="Helical" evidence="1">
    <location>
        <begin position="126"/>
        <end position="147"/>
    </location>
</feature>
<evidence type="ECO:0000313" key="3">
    <source>
        <dbReference type="Proteomes" id="UP000430692"/>
    </source>
</evidence>
<keyword evidence="3" id="KW-1185">Reference proteome</keyword>
<keyword evidence="1" id="KW-0812">Transmembrane</keyword>
<comment type="caution">
    <text evidence="2">The sequence shown here is derived from an EMBL/GenBank/DDBJ whole genome shotgun (WGS) entry which is preliminary data.</text>
</comment>
<evidence type="ECO:0000313" key="2">
    <source>
        <dbReference type="EMBL" id="MXQ54752.1"/>
    </source>
</evidence>
<keyword evidence="1" id="KW-1133">Transmembrane helix</keyword>
<evidence type="ECO:0000256" key="1">
    <source>
        <dbReference type="SAM" id="Phobius"/>
    </source>
</evidence>